<gene>
    <name evidence="1" type="ORF">SAMN05192558_113121</name>
</gene>
<reference evidence="2" key="1">
    <citation type="submission" date="2016-10" db="EMBL/GenBank/DDBJ databases">
        <authorList>
            <person name="Varghese N."/>
            <person name="Submissions S."/>
        </authorList>
    </citation>
    <scope>NUCLEOTIDE SEQUENCE [LARGE SCALE GENOMIC DNA]</scope>
    <source>
        <strain evidence="2">IBRC-M 10655</strain>
    </source>
</reference>
<dbReference type="EMBL" id="FNJB01000013">
    <property type="protein sequence ID" value="SDP75150.1"/>
    <property type="molecule type" value="Genomic_DNA"/>
</dbReference>
<protein>
    <submittedName>
        <fullName evidence="1">Winged helix DNA-binding domain-containing protein</fullName>
    </submittedName>
</protein>
<dbReference type="STRING" id="504798.SAMN05421871_101875"/>
<dbReference type="InterPro" id="IPR009351">
    <property type="entry name" value="AlkZ-like"/>
</dbReference>
<name>A0A1H0V9N1_9PSEU</name>
<keyword evidence="1" id="KW-0238">DNA-binding</keyword>
<accession>A0A1H0V9N1</accession>
<dbReference type="PANTHER" id="PTHR38479:SF2">
    <property type="entry name" value="WINGED HELIX DNA-BINDING DOMAIN-CONTAINING PROTEIN"/>
    <property type="match status" value="1"/>
</dbReference>
<dbReference type="Pfam" id="PF06224">
    <property type="entry name" value="AlkZ-like"/>
    <property type="match status" value="1"/>
</dbReference>
<dbReference type="OrthoDB" id="9148135at2"/>
<organism evidence="1 2">
    <name type="scientific">Actinokineospora alba</name>
    <dbReference type="NCBI Taxonomy" id="504798"/>
    <lineage>
        <taxon>Bacteria</taxon>
        <taxon>Bacillati</taxon>
        <taxon>Actinomycetota</taxon>
        <taxon>Actinomycetes</taxon>
        <taxon>Pseudonocardiales</taxon>
        <taxon>Pseudonocardiaceae</taxon>
        <taxon>Actinokineospora</taxon>
    </lineage>
</organism>
<dbReference type="GO" id="GO:0003677">
    <property type="term" value="F:DNA binding"/>
    <property type="evidence" value="ECO:0007669"/>
    <property type="project" value="UniProtKB-KW"/>
</dbReference>
<sequence length="333" mass="35954">MTATFWPMTTVNPLVARTVAQGLAGRRPASTADAVRRVVALQAQDVRANRLAVRARTDGLTRADVDSAVTSGEVVRTWAMRGTLHLLAAEDVGWIVALLGPRFAHGLRGRRSRLGLDDDLSTRGAELIADAAATPRTRAELVETLRAEGIDLDPRTQAPAHLIAYAAMTGLIRRGPDRSDDEPTYVRFGGLPAVDEQRALTRLAERYLAGHAPATAEDFATWSGLPLGKARAAFKDAEEPPEPADPGRTVRLVGHFDAYLLGYRERPVPAEHTRKLQAGGGFIMPAVLVDGRAVATWRRTRGEIDVEPFGKLPKGIGDAVEAEIVDIARFLEG</sequence>
<dbReference type="AlphaFoldDB" id="A0A1H0V9N1"/>
<evidence type="ECO:0000313" key="2">
    <source>
        <dbReference type="Proteomes" id="UP000199651"/>
    </source>
</evidence>
<evidence type="ECO:0000313" key="1">
    <source>
        <dbReference type="EMBL" id="SDP75150.1"/>
    </source>
</evidence>
<proteinExistence type="predicted"/>
<dbReference type="PANTHER" id="PTHR38479">
    <property type="entry name" value="LMO0824 PROTEIN"/>
    <property type="match status" value="1"/>
</dbReference>
<keyword evidence="2" id="KW-1185">Reference proteome</keyword>
<dbReference type="Proteomes" id="UP000199651">
    <property type="component" value="Unassembled WGS sequence"/>
</dbReference>